<accession>A0A8K0GPN8</accession>
<dbReference type="GO" id="GO:0006364">
    <property type="term" value="P:rRNA processing"/>
    <property type="evidence" value="ECO:0007669"/>
    <property type="project" value="TreeGrafter"/>
</dbReference>
<dbReference type="GO" id="GO:0006261">
    <property type="term" value="P:DNA-templated DNA replication"/>
    <property type="evidence" value="ECO:0007669"/>
    <property type="project" value="TreeGrafter"/>
</dbReference>
<dbReference type="InterPro" id="IPR015943">
    <property type="entry name" value="WD40/YVTN_repeat-like_dom_sf"/>
</dbReference>
<keyword evidence="1 3" id="KW-0853">WD repeat</keyword>
<dbReference type="InterPro" id="IPR001680">
    <property type="entry name" value="WD40_rpt"/>
</dbReference>
<feature type="repeat" description="WD" evidence="3">
    <location>
        <begin position="270"/>
        <end position="301"/>
    </location>
</feature>
<feature type="repeat" description="WD" evidence="3">
    <location>
        <begin position="123"/>
        <end position="156"/>
    </location>
</feature>
<dbReference type="PRINTS" id="PR00320">
    <property type="entry name" value="GPROTEINBRPT"/>
</dbReference>
<dbReference type="PANTHER" id="PTHR18763:SF4">
    <property type="entry name" value="PROTEIN ROOT INITIATION DEFECTIVE 3-LIKE"/>
    <property type="match status" value="1"/>
</dbReference>
<dbReference type="PROSITE" id="PS50082">
    <property type="entry name" value="WD_REPEATS_2"/>
    <property type="match status" value="2"/>
</dbReference>
<reference evidence="4" key="1">
    <citation type="submission" date="2020-03" db="EMBL/GenBank/DDBJ databases">
        <title>A high-quality chromosome-level genome assembly of a woody plant with both climbing and erect habits, Rhamnella rubrinervis.</title>
        <authorList>
            <person name="Lu Z."/>
            <person name="Yang Y."/>
            <person name="Zhu X."/>
            <person name="Sun Y."/>
        </authorList>
    </citation>
    <scope>NUCLEOTIDE SEQUENCE</scope>
    <source>
        <strain evidence="4">BYM</strain>
        <tissue evidence="4">Leaf</tissue>
    </source>
</reference>
<dbReference type="AlphaFoldDB" id="A0A8K0GPN8"/>
<protein>
    <submittedName>
        <fullName evidence="4">Uncharacterized protein</fullName>
    </submittedName>
</protein>
<organism evidence="4 5">
    <name type="scientific">Rhamnella rubrinervis</name>
    <dbReference type="NCBI Taxonomy" id="2594499"/>
    <lineage>
        <taxon>Eukaryota</taxon>
        <taxon>Viridiplantae</taxon>
        <taxon>Streptophyta</taxon>
        <taxon>Embryophyta</taxon>
        <taxon>Tracheophyta</taxon>
        <taxon>Spermatophyta</taxon>
        <taxon>Magnoliopsida</taxon>
        <taxon>eudicotyledons</taxon>
        <taxon>Gunneridae</taxon>
        <taxon>Pentapetalae</taxon>
        <taxon>rosids</taxon>
        <taxon>fabids</taxon>
        <taxon>Rosales</taxon>
        <taxon>Rhamnaceae</taxon>
        <taxon>rhamnoid group</taxon>
        <taxon>Rhamneae</taxon>
        <taxon>Rhamnella</taxon>
    </lineage>
</organism>
<dbReference type="PANTHER" id="PTHR18763">
    <property type="entry name" value="WD-REPEAT PROTEIN 18"/>
    <property type="match status" value="1"/>
</dbReference>
<dbReference type="SMART" id="SM00320">
    <property type="entry name" value="WD40"/>
    <property type="match status" value="5"/>
</dbReference>
<dbReference type="GO" id="GO:0005656">
    <property type="term" value="C:nuclear pre-replicative complex"/>
    <property type="evidence" value="ECO:0007669"/>
    <property type="project" value="TreeGrafter"/>
</dbReference>
<dbReference type="PROSITE" id="PS50294">
    <property type="entry name" value="WD_REPEATS_REGION"/>
    <property type="match status" value="2"/>
</dbReference>
<evidence type="ECO:0000256" key="2">
    <source>
        <dbReference type="ARBA" id="ARBA00022737"/>
    </source>
</evidence>
<gene>
    <name evidence="4" type="ORF">FNV43_RR19610</name>
</gene>
<dbReference type="InterPro" id="IPR020472">
    <property type="entry name" value="WD40_PAC1"/>
</dbReference>
<dbReference type="Pfam" id="PF00400">
    <property type="entry name" value="WD40"/>
    <property type="match status" value="3"/>
</dbReference>
<name>A0A8K0GPN8_9ROSA</name>
<evidence type="ECO:0000313" key="4">
    <source>
        <dbReference type="EMBL" id="KAF3436857.1"/>
    </source>
</evidence>
<dbReference type="Proteomes" id="UP000796880">
    <property type="component" value="Unassembled WGS sequence"/>
</dbReference>
<dbReference type="EMBL" id="VOIH02000009">
    <property type="protein sequence ID" value="KAF3436857.1"/>
    <property type="molecule type" value="Genomic_DNA"/>
</dbReference>
<dbReference type="SUPFAM" id="SSF50998">
    <property type="entry name" value="Quinoprotein alcohol dehydrogenase-like"/>
    <property type="match status" value="1"/>
</dbReference>
<dbReference type="OrthoDB" id="756370at2759"/>
<dbReference type="Gene3D" id="2.130.10.10">
    <property type="entry name" value="YVTN repeat-like/Quinoprotein amine dehydrogenase"/>
    <property type="match status" value="2"/>
</dbReference>
<evidence type="ECO:0000256" key="3">
    <source>
        <dbReference type="PROSITE-ProRule" id="PRU00221"/>
    </source>
</evidence>
<sequence length="477" mass="52350">MDNGGEALVACGDKNMGTGVTLWDLDTGDHLLRIPTCASSPHGMLCLRNQFLVASQTHRHGAVGGGAIFIWCLNKPQAPLRSYPLEAIGPLSCTNDGVYLAGGALSGNAYLWEVANGKLVKTWRAHHKSLNCMLFSNDGSLLISGSDDGTICVWSLVSLLDVEDSGSLPSLLYYTSEHKSTITSLLTTSGSSNSILVSSSMDGTCKVSDLVLGRVIHTQVYPVAITATVLHPTEKFLFCGSQDGRIFRNKFDIGLIDNPFYVAEDQQVVLKGHKGSITTMTFSQSGMISASEDGTICIWDVISCTIIRRFNHQKGAVTNLVVIPQSSLFSVSNHQKAFNTFHVSLLDKYPQPANSLNERITLLSSGCSPRETQSSVQFQSTENSYQQIYDMEKAWTPSAMQMKVETSVEKRLWATRMAKHVMEMNKHLQSRLLDLMQSRFLWSTAIDSPTTTTTTTTKRRKKLVGVESSCLQDEELQ</sequence>
<evidence type="ECO:0000313" key="5">
    <source>
        <dbReference type="Proteomes" id="UP000796880"/>
    </source>
</evidence>
<dbReference type="GO" id="GO:0120330">
    <property type="term" value="C:rixosome complex"/>
    <property type="evidence" value="ECO:0007669"/>
    <property type="project" value="TreeGrafter"/>
</dbReference>
<dbReference type="InterPro" id="IPR045227">
    <property type="entry name" value="WDR18/Ipi3/RID3"/>
</dbReference>
<comment type="caution">
    <text evidence="4">The sequence shown here is derived from an EMBL/GenBank/DDBJ whole genome shotgun (WGS) entry which is preliminary data.</text>
</comment>
<evidence type="ECO:0000256" key="1">
    <source>
        <dbReference type="ARBA" id="ARBA00022574"/>
    </source>
</evidence>
<keyword evidence="2" id="KW-0677">Repeat</keyword>
<keyword evidence="5" id="KW-1185">Reference proteome</keyword>
<proteinExistence type="predicted"/>
<dbReference type="PROSITE" id="PS00678">
    <property type="entry name" value="WD_REPEATS_1"/>
    <property type="match status" value="1"/>
</dbReference>
<dbReference type="InterPro" id="IPR019775">
    <property type="entry name" value="WD40_repeat_CS"/>
</dbReference>
<dbReference type="InterPro" id="IPR011047">
    <property type="entry name" value="Quinoprotein_ADH-like_sf"/>
</dbReference>